<dbReference type="Proteomes" id="UP000789759">
    <property type="component" value="Unassembled WGS sequence"/>
</dbReference>
<dbReference type="SMART" id="SM00220">
    <property type="entry name" value="S_TKc"/>
    <property type="match status" value="1"/>
</dbReference>
<dbReference type="InterPro" id="IPR001245">
    <property type="entry name" value="Ser-Thr/Tyr_kinase_cat_dom"/>
</dbReference>
<reference evidence="2" key="1">
    <citation type="submission" date="2021-06" db="EMBL/GenBank/DDBJ databases">
        <authorList>
            <person name="Kallberg Y."/>
            <person name="Tangrot J."/>
            <person name="Rosling A."/>
        </authorList>
    </citation>
    <scope>NUCLEOTIDE SEQUENCE</scope>
    <source>
        <strain evidence="2">FL966</strain>
    </source>
</reference>
<dbReference type="GO" id="GO:0005524">
    <property type="term" value="F:ATP binding"/>
    <property type="evidence" value="ECO:0007669"/>
    <property type="project" value="InterPro"/>
</dbReference>
<dbReference type="EMBL" id="CAJVQA010009463">
    <property type="protein sequence ID" value="CAG8685300.1"/>
    <property type="molecule type" value="Genomic_DNA"/>
</dbReference>
<evidence type="ECO:0000259" key="1">
    <source>
        <dbReference type="PROSITE" id="PS50011"/>
    </source>
</evidence>
<sequence>EWLEKAIAENYINIFDYADFTNFKHIGDGSFATVRSANWLSRGTRVALKSLKGGLKFDEVAMREDTQLYLNDNKIPVYKSSSAKSSPESDSSRNNVVATLNTEIKPNIYSGIEYKKTAFSEISNFQTCNQIINNRRRSLSSIRNNIMQPSKDFWKEKLSVIKENYTVNLSDNLSLEEETYLKLSSGTKPIYHVNNLYSFSKRRPSESKSLKQTVSISDLKITNSYLPEDQIDSSTSLAFNKEINYPQVNDFVLYNGKPMESITPVIDDMHAIVIKEQPFFIPYSQFNIIAPLDYGYLGRSFKVYWKKTNNVVALKKLYLKEEARNDFLEDFLKEVKIHSRVEMCKNINRLLGITHDVINNIYMLITEYADKGNLRKYLKNNSSFMTWKQKVDFALQITNGIQYLHSENIIHGNLHSKNILVHDHRNIIKITEFGFTRSLESDPLKSHLGVIAYIAPELLKPTSISTFENDVSKSMNLSKSTDIYSLGVLHWELVSGYPPFKNSNETKLVEEICAGKREHRVSGTPDDYFELYLECWSDQPENRPNVEGISF</sequence>
<keyword evidence="3" id="KW-1185">Reference proteome</keyword>
<dbReference type="Gene3D" id="1.10.510.10">
    <property type="entry name" value="Transferase(Phosphotransferase) domain 1"/>
    <property type="match status" value="1"/>
</dbReference>
<comment type="caution">
    <text evidence="2">The sequence shown here is derived from an EMBL/GenBank/DDBJ whole genome shotgun (WGS) entry which is preliminary data.</text>
</comment>
<dbReference type="InterPro" id="IPR051681">
    <property type="entry name" value="Ser/Thr_Kinases-Pseudokinases"/>
</dbReference>
<dbReference type="Gene3D" id="3.30.200.20">
    <property type="entry name" value="Phosphorylase Kinase, domain 1"/>
    <property type="match status" value="1"/>
</dbReference>
<gene>
    <name evidence="2" type="ORF">CPELLU_LOCUS11034</name>
</gene>
<dbReference type="GO" id="GO:0004674">
    <property type="term" value="F:protein serine/threonine kinase activity"/>
    <property type="evidence" value="ECO:0007669"/>
    <property type="project" value="TreeGrafter"/>
</dbReference>
<dbReference type="Pfam" id="PF07714">
    <property type="entry name" value="PK_Tyr_Ser-Thr"/>
    <property type="match status" value="1"/>
</dbReference>
<protein>
    <submittedName>
        <fullName evidence="2">1291_t:CDS:1</fullName>
    </submittedName>
</protein>
<feature type="domain" description="Protein kinase" evidence="1">
    <location>
        <begin position="286"/>
        <end position="551"/>
    </location>
</feature>
<evidence type="ECO:0000313" key="3">
    <source>
        <dbReference type="Proteomes" id="UP000789759"/>
    </source>
</evidence>
<accession>A0A9N9HL67</accession>
<evidence type="ECO:0000313" key="2">
    <source>
        <dbReference type="EMBL" id="CAG8685300.1"/>
    </source>
</evidence>
<proteinExistence type="predicted"/>
<feature type="non-terminal residue" evidence="2">
    <location>
        <position position="551"/>
    </location>
</feature>
<name>A0A9N9HL67_9GLOM</name>
<dbReference type="PRINTS" id="PR00109">
    <property type="entry name" value="TYRKINASE"/>
</dbReference>
<organism evidence="2 3">
    <name type="scientific">Cetraspora pellucida</name>
    <dbReference type="NCBI Taxonomy" id="1433469"/>
    <lineage>
        <taxon>Eukaryota</taxon>
        <taxon>Fungi</taxon>
        <taxon>Fungi incertae sedis</taxon>
        <taxon>Mucoromycota</taxon>
        <taxon>Glomeromycotina</taxon>
        <taxon>Glomeromycetes</taxon>
        <taxon>Diversisporales</taxon>
        <taxon>Gigasporaceae</taxon>
        <taxon>Cetraspora</taxon>
    </lineage>
</organism>
<dbReference type="InterPro" id="IPR000719">
    <property type="entry name" value="Prot_kinase_dom"/>
</dbReference>
<dbReference type="SUPFAM" id="SSF56112">
    <property type="entry name" value="Protein kinase-like (PK-like)"/>
    <property type="match status" value="2"/>
</dbReference>
<dbReference type="PROSITE" id="PS50011">
    <property type="entry name" value="PROTEIN_KINASE_DOM"/>
    <property type="match status" value="1"/>
</dbReference>
<dbReference type="PANTHER" id="PTHR44329">
    <property type="entry name" value="SERINE/THREONINE-PROTEIN KINASE TNNI3K-RELATED"/>
    <property type="match status" value="1"/>
</dbReference>
<dbReference type="OrthoDB" id="4062651at2759"/>
<dbReference type="InterPro" id="IPR011009">
    <property type="entry name" value="Kinase-like_dom_sf"/>
</dbReference>
<dbReference type="AlphaFoldDB" id="A0A9N9HL67"/>